<evidence type="ECO:0000313" key="2">
    <source>
        <dbReference type="EMBL" id="NEW08632.1"/>
    </source>
</evidence>
<comment type="caution">
    <text evidence="2">The sequence shown here is derived from an EMBL/GenBank/DDBJ whole genome shotgun (WGS) entry which is preliminary data.</text>
</comment>
<sequence>MNKRNIHTFVMRFLEAYDCTILEKTPVYVTAKLSPEADKEMTGRPYYWSFVERTGAAAETMTYKFIFDPEQMKAEAKPKAAPPLVKNPLDQGNQGYGQLQPQRPNHNQAQPQLPPDGNPDSILGRYFGFVPTTVIARVPQDDVTFGSRRLEQIFSIVRGRGRFVHLFEEPFPIGAALHHPLVYDTWFSVNYKVELACDRKRSEIHSLAIQLNNGEIREHFHKHLLTKSLSPKLLANSHILPDNLSLPKAINALEMTLERKISVYDHSWADEANEQHRSELNRVEAYYNGLLMSAEPDKRDEIESQCRNRLQEIDWQYKPRIVVSVINCGLFHLNAGRAPRNDGSR</sequence>
<organism evidence="2">
    <name type="scientific">Paenibacillus sp. SYP-B3998</name>
    <dbReference type="NCBI Taxonomy" id="2678564"/>
    <lineage>
        <taxon>Bacteria</taxon>
        <taxon>Bacillati</taxon>
        <taxon>Bacillota</taxon>
        <taxon>Bacilli</taxon>
        <taxon>Bacillales</taxon>
        <taxon>Paenibacillaceae</taxon>
        <taxon>Paenibacillus</taxon>
    </lineage>
</organism>
<proteinExistence type="predicted"/>
<dbReference type="Pfam" id="PF11079">
    <property type="entry name" value="YqhG"/>
    <property type="match status" value="2"/>
</dbReference>
<protein>
    <submittedName>
        <fullName evidence="2">Uncharacterized protein</fullName>
    </submittedName>
</protein>
<feature type="region of interest" description="Disordered" evidence="1">
    <location>
        <begin position="77"/>
        <end position="117"/>
    </location>
</feature>
<dbReference type="EMBL" id="JAAIKC010000010">
    <property type="protein sequence ID" value="NEW08632.1"/>
    <property type="molecule type" value="Genomic_DNA"/>
</dbReference>
<gene>
    <name evidence="2" type="ORF">GK047_21790</name>
</gene>
<name>A0A6G4A2L9_9BACL</name>
<accession>A0A6G4A2L9</accession>
<dbReference type="AlphaFoldDB" id="A0A6G4A2L9"/>
<dbReference type="InterPro" id="IPR024562">
    <property type="entry name" value="YqhG"/>
</dbReference>
<dbReference type="RefSeq" id="WP_163951686.1">
    <property type="nucleotide sequence ID" value="NZ_JAAIKC010000010.1"/>
</dbReference>
<feature type="compositionally biased region" description="Polar residues" evidence="1">
    <location>
        <begin position="90"/>
        <end position="111"/>
    </location>
</feature>
<evidence type="ECO:0000256" key="1">
    <source>
        <dbReference type="SAM" id="MobiDB-lite"/>
    </source>
</evidence>
<reference evidence="2" key="1">
    <citation type="submission" date="2020-02" db="EMBL/GenBank/DDBJ databases">
        <authorList>
            <person name="Shen X.-R."/>
            <person name="Zhang Y.-X."/>
        </authorList>
    </citation>
    <scope>NUCLEOTIDE SEQUENCE</scope>
    <source>
        <strain evidence="2">SYP-B3998</strain>
    </source>
</reference>